<accession>A0A918TGU9</accession>
<dbReference type="EMBL" id="BMXI01000004">
    <property type="protein sequence ID" value="GHC48584.1"/>
    <property type="molecule type" value="Genomic_DNA"/>
</dbReference>
<proteinExistence type="predicted"/>
<dbReference type="PROSITE" id="PS52050">
    <property type="entry name" value="WYL"/>
    <property type="match status" value="1"/>
</dbReference>
<evidence type="ECO:0000259" key="3">
    <source>
        <dbReference type="PROSITE" id="PS51000"/>
    </source>
</evidence>
<keyword evidence="2" id="KW-0804">Transcription</keyword>
<dbReference type="Proteomes" id="UP000644507">
    <property type="component" value="Unassembled WGS sequence"/>
</dbReference>
<dbReference type="PANTHER" id="PTHR34580:SF3">
    <property type="entry name" value="PROTEIN PAFB"/>
    <property type="match status" value="1"/>
</dbReference>
<organism evidence="4 5">
    <name type="scientific">Roseibacillus persicicus</name>
    <dbReference type="NCBI Taxonomy" id="454148"/>
    <lineage>
        <taxon>Bacteria</taxon>
        <taxon>Pseudomonadati</taxon>
        <taxon>Verrucomicrobiota</taxon>
        <taxon>Verrucomicrobiia</taxon>
        <taxon>Verrucomicrobiales</taxon>
        <taxon>Verrucomicrobiaceae</taxon>
        <taxon>Roseibacillus</taxon>
    </lineage>
</organism>
<evidence type="ECO:0000313" key="4">
    <source>
        <dbReference type="EMBL" id="GHC48584.1"/>
    </source>
</evidence>
<reference evidence="4" key="1">
    <citation type="journal article" date="2014" name="Int. J. Syst. Evol. Microbiol.">
        <title>Complete genome sequence of Corynebacterium casei LMG S-19264T (=DSM 44701T), isolated from a smear-ripened cheese.</title>
        <authorList>
            <consortium name="US DOE Joint Genome Institute (JGI-PGF)"/>
            <person name="Walter F."/>
            <person name="Albersmeier A."/>
            <person name="Kalinowski J."/>
            <person name="Ruckert C."/>
        </authorList>
    </citation>
    <scope>NUCLEOTIDE SEQUENCE</scope>
    <source>
        <strain evidence="4">KCTC 12988</strain>
    </source>
</reference>
<dbReference type="InterPro" id="IPR026881">
    <property type="entry name" value="WYL_dom"/>
</dbReference>
<evidence type="ECO:0000313" key="5">
    <source>
        <dbReference type="Proteomes" id="UP000644507"/>
    </source>
</evidence>
<keyword evidence="1" id="KW-0805">Transcription regulation</keyword>
<evidence type="ECO:0000256" key="1">
    <source>
        <dbReference type="ARBA" id="ARBA00023015"/>
    </source>
</evidence>
<feature type="domain" description="HTH deoR-type" evidence="3">
    <location>
        <begin position="3"/>
        <end position="58"/>
    </location>
</feature>
<dbReference type="Pfam" id="PF13280">
    <property type="entry name" value="WYL"/>
    <property type="match status" value="1"/>
</dbReference>
<sequence length="325" mass="36396">MNRIDRLTAMVLMLQGRRVVTAEQIADHFEISVRTVYRDIAALGEVGVPIVAEAGVGYCLMRGYHMPPVMFTEDEAAALFMSGELAEQFGDESLKKSLRGALLKVRSVLPEEKKDYLSRLGNSLGVWSGRKNQEEVSSLMCVQEAVVRRRCLALSYNTGSRGEISERVVEALGVVFYGGHWHLLGWCRLRKAMRDFRLDRISRWELSEECFEGHDDFSLMDFLECEADGEDLVDVVVECEAWALERLLSDMPARRIERTSLADGRSRLSAEAFSLDWLAAWLLGLGTGVRAVAPEELVEKVVSAARGVAAQYKTEKSELPETLLT</sequence>
<dbReference type="AlphaFoldDB" id="A0A918TGU9"/>
<protein>
    <recommendedName>
        <fullName evidence="3">HTH deoR-type domain-containing protein</fullName>
    </recommendedName>
</protein>
<dbReference type="RefSeq" id="WP_189568563.1">
    <property type="nucleotide sequence ID" value="NZ_BMXI01000004.1"/>
</dbReference>
<dbReference type="PIRSF" id="PIRSF016838">
    <property type="entry name" value="PafC"/>
    <property type="match status" value="1"/>
</dbReference>
<gene>
    <name evidence="4" type="ORF">GCM10007100_13110</name>
</gene>
<dbReference type="InterPro" id="IPR036388">
    <property type="entry name" value="WH-like_DNA-bd_sf"/>
</dbReference>
<evidence type="ECO:0000256" key="2">
    <source>
        <dbReference type="ARBA" id="ARBA00023163"/>
    </source>
</evidence>
<dbReference type="Pfam" id="PF08279">
    <property type="entry name" value="HTH_11"/>
    <property type="match status" value="1"/>
</dbReference>
<dbReference type="InterPro" id="IPR036390">
    <property type="entry name" value="WH_DNA-bd_sf"/>
</dbReference>
<dbReference type="InterPro" id="IPR028349">
    <property type="entry name" value="PafC-like"/>
</dbReference>
<dbReference type="GO" id="GO:0003700">
    <property type="term" value="F:DNA-binding transcription factor activity"/>
    <property type="evidence" value="ECO:0007669"/>
    <property type="project" value="InterPro"/>
</dbReference>
<dbReference type="SUPFAM" id="SSF46785">
    <property type="entry name" value="Winged helix' DNA-binding domain"/>
    <property type="match status" value="1"/>
</dbReference>
<name>A0A918TGU9_9BACT</name>
<dbReference type="PROSITE" id="PS51000">
    <property type="entry name" value="HTH_DEOR_2"/>
    <property type="match status" value="1"/>
</dbReference>
<dbReference type="InterPro" id="IPR001034">
    <property type="entry name" value="DeoR_HTH"/>
</dbReference>
<keyword evidence="5" id="KW-1185">Reference proteome</keyword>
<dbReference type="Gene3D" id="1.10.10.10">
    <property type="entry name" value="Winged helix-like DNA-binding domain superfamily/Winged helix DNA-binding domain"/>
    <property type="match status" value="1"/>
</dbReference>
<comment type="caution">
    <text evidence="4">The sequence shown here is derived from an EMBL/GenBank/DDBJ whole genome shotgun (WGS) entry which is preliminary data.</text>
</comment>
<dbReference type="InterPro" id="IPR057727">
    <property type="entry name" value="WCX_dom"/>
</dbReference>
<dbReference type="InterPro" id="IPR051534">
    <property type="entry name" value="CBASS_pafABC_assoc_protein"/>
</dbReference>
<dbReference type="InterPro" id="IPR013196">
    <property type="entry name" value="HTH_11"/>
</dbReference>
<dbReference type="Pfam" id="PF25583">
    <property type="entry name" value="WCX"/>
    <property type="match status" value="1"/>
</dbReference>
<dbReference type="PANTHER" id="PTHR34580">
    <property type="match status" value="1"/>
</dbReference>
<reference evidence="4" key="2">
    <citation type="submission" date="2020-09" db="EMBL/GenBank/DDBJ databases">
        <authorList>
            <person name="Sun Q."/>
            <person name="Kim S."/>
        </authorList>
    </citation>
    <scope>NUCLEOTIDE SEQUENCE</scope>
    <source>
        <strain evidence="4">KCTC 12988</strain>
    </source>
</reference>